<keyword evidence="4" id="KW-1185">Reference proteome</keyword>
<dbReference type="HOGENOM" id="CLU_689909_0_0_1"/>
<evidence type="ECO:0000256" key="1">
    <source>
        <dbReference type="SAM" id="Coils"/>
    </source>
</evidence>
<evidence type="ECO:0000313" key="3">
    <source>
        <dbReference type="Ensembl" id="ENSCINP00000031714.1"/>
    </source>
</evidence>
<protein>
    <submittedName>
        <fullName evidence="3">Uncharacterized protein</fullName>
    </submittedName>
</protein>
<sequence length="400" mass="46425">MDSLSRDDLNYIDATDYCDVRNSIAPSRGRASTPSLAVRRAMKVLDDTYKMQSYLKIDRLSRGQSRASSRPMRSQRSISPLRSPIRSPSPALSPPRLVALERDNFEDALGDSESRRGILLNKLKEAQTTMEMQNERLRLGEADVIETRATVRLLQQIQVELETKIEFLEKERVSLLGKSRQEAEDREILKRRVEDGGRENNKLRCQLDLLLADKHEHQVTLDHLHKTINAVKDEKDDVLKLHTSCCDELNVTKERLLVARQRCDLIEKEKSHAFTEAEKLQKSQQSLINRNTELGQRNARQATDLNQITERFERMEAENSALMEELAICQSELKKRNKDLIDLRRKYKDTSEDMMRVRKYNVELEKTVQTIKEINKDLKKVKVDYENDITDLHGDLAKLR</sequence>
<dbReference type="Ensembl" id="ENSCINT00000035892.1">
    <property type="protein sequence ID" value="ENSCINP00000031714.1"/>
    <property type="gene ID" value="ENSCING00000023610.1"/>
</dbReference>
<reference evidence="4" key="1">
    <citation type="journal article" date="2002" name="Science">
        <title>The draft genome of Ciona intestinalis: insights into chordate and vertebrate origins.</title>
        <authorList>
            <person name="Dehal P."/>
            <person name="Satou Y."/>
            <person name="Campbell R.K."/>
            <person name="Chapman J."/>
            <person name="Degnan B."/>
            <person name="De Tomaso A."/>
            <person name="Davidson B."/>
            <person name="Di Gregorio A."/>
            <person name="Gelpke M."/>
            <person name="Goodstein D.M."/>
            <person name="Harafuji N."/>
            <person name="Hastings K.E."/>
            <person name="Ho I."/>
            <person name="Hotta K."/>
            <person name="Huang W."/>
            <person name="Kawashima T."/>
            <person name="Lemaire P."/>
            <person name="Martinez D."/>
            <person name="Meinertzhagen I.A."/>
            <person name="Necula S."/>
            <person name="Nonaka M."/>
            <person name="Putnam N."/>
            <person name="Rash S."/>
            <person name="Saiga H."/>
            <person name="Satake M."/>
            <person name="Terry A."/>
            <person name="Yamada L."/>
            <person name="Wang H.G."/>
            <person name="Awazu S."/>
            <person name="Azumi K."/>
            <person name="Boore J."/>
            <person name="Branno M."/>
            <person name="Chin-Bow S."/>
            <person name="DeSantis R."/>
            <person name="Doyle S."/>
            <person name="Francino P."/>
            <person name="Keys D.N."/>
            <person name="Haga S."/>
            <person name="Hayashi H."/>
            <person name="Hino K."/>
            <person name="Imai K.S."/>
            <person name="Inaba K."/>
            <person name="Kano S."/>
            <person name="Kobayashi K."/>
            <person name="Kobayashi M."/>
            <person name="Lee B.I."/>
            <person name="Makabe K.W."/>
            <person name="Manohar C."/>
            <person name="Matassi G."/>
            <person name="Medina M."/>
            <person name="Mochizuki Y."/>
            <person name="Mount S."/>
            <person name="Morishita T."/>
            <person name="Miura S."/>
            <person name="Nakayama A."/>
            <person name="Nishizaka S."/>
            <person name="Nomoto H."/>
            <person name="Ohta F."/>
            <person name="Oishi K."/>
            <person name="Rigoutsos I."/>
            <person name="Sano M."/>
            <person name="Sasaki A."/>
            <person name="Sasakura Y."/>
            <person name="Shoguchi E."/>
            <person name="Shin-i T."/>
            <person name="Spagnuolo A."/>
            <person name="Stainier D."/>
            <person name="Suzuki M.M."/>
            <person name="Tassy O."/>
            <person name="Takatori N."/>
            <person name="Tokuoka M."/>
            <person name="Yagi K."/>
            <person name="Yoshizaki F."/>
            <person name="Wada S."/>
            <person name="Zhang C."/>
            <person name="Hyatt P.D."/>
            <person name="Larimer F."/>
            <person name="Detter C."/>
            <person name="Doggett N."/>
            <person name="Glavina T."/>
            <person name="Hawkins T."/>
            <person name="Richardson P."/>
            <person name="Lucas S."/>
            <person name="Kohara Y."/>
            <person name="Levine M."/>
            <person name="Satoh N."/>
            <person name="Rokhsar D.S."/>
        </authorList>
    </citation>
    <scope>NUCLEOTIDE SEQUENCE [LARGE SCALE GENOMIC DNA]</scope>
</reference>
<organism evidence="3 4">
    <name type="scientific">Ciona intestinalis</name>
    <name type="common">Transparent sea squirt</name>
    <name type="synonym">Ascidia intestinalis</name>
    <dbReference type="NCBI Taxonomy" id="7719"/>
    <lineage>
        <taxon>Eukaryota</taxon>
        <taxon>Metazoa</taxon>
        <taxon>Chordata</taxon>
        <taxon>Tunicata</taxon>
        <taxon>Ascidiacea</taxon>
        <taxon>Phlebobranchia</taxon>
        <taxon>Cionidae</taxon>
        <taxon>Ciona</taxon>
    </lineage>
</organism>
<evidence type="ECO:0000256" key="2">
    <source>
        <dbReference type="SAM" id="MobiDB-lite"/>
    </source>
</evidence>
<feature type="coiled-coil region" evidence="1">
    <location>
        <begin position="298"/>
        <end position="332"/>
    </location>
</feature>
<dbReference type="InParanoid" id="H2XPY0"/>
<dbReference type="Proteomes" id="UP000008144">
    <property type="component" value="Unassembled WGS sequence"/>
</dbReference>
<reference evidence="3" key="2">
    <citation type="submission" date="2025-08" db="UniProtKB">
        <authorList>
            <consortium name="Ensembl"/>
        </authorList>
    </citation>
    <scope>IDENTIFICATION</scope>
</reference>
<name>H2XPY0_CIOIN</name>
<dbReference type="AlphaFoldDB" id="H2XPY0"/>
<feature type="coiled-coil region" evidence="1">
    <location>
        <begin position="357"/>
        <end position="384"/>
    </location>
</feature>
<evidence type="ECO:0000313" key="4">
    <source>
        <dbReference type="Proteomes" id="UP000008144"/>
    </source>
</evidence>
<keyword evidence="1" id="KW-0175">Coiled coil</keyword>
<accession>H2XPY0</accession>
<reference evidence="3" key="3">
    <citation type="submission" date="2025-09" db="UniProtKB">
        <authorList>
            <consortium name="Ensembl"/>
        </authorList>
    </citation>
    <scope>IDENTIFICATION</scope>
</reference>
<proteinExistence type="predicted"/>
<feature type="compositionally biased region" description="Polar residues" evidence="2">
    <location>
        <begin position="62"/>
        <end position="72"/>
    </location>
</feature>
<feature type="region of interest" description="Disordered" evidence="2">
    <location>
        <begin position="60"/>
        <end position="95"/>
    </location>
</feature>
<feature type="compositionally biased region" description="Low complexity" evidence="2">
    <location>
        <begin position="74"/>
        <end position="95"/>
    </location>
</feature>